<dbReference type="RefSeq" id="WP_343131880.1">
    <property type="nucleotide sequence ID" value="NZ_JBCITK010000001.1"/>
</dbReference>
<dbReference type="EMBL" id="JBCITK010000001">
    <property type="protein sequence ID" value="MEN0645303.1"/>
    <property type="molecule type" value="Genomic_DNA"/>
</dbReference>
<proteinExistence type="predicted"/>
<dbReference type="PROSITE" id="PS51257">
    <property type="entry name" value="PROKAR_LIPOPROTEIN"/>
    <property type="match status" value="1"/>
</dbReference>
<gene>
    <name evidence="1" type="ORF">MKY91_19245</name>
</gene>
<accession>A0ABU9VQ54</accession>
<comment type="caution">
    <text evidence="1">The sequence shown here is derived from an EMBL/GenBank/DDBJ whole genome shotgun (WGS) entry which is preliminary data.</text>
</comment>
<dbReference type="Proteomes" id="UP001418796">
    <property type="component" value="Unassembled WGS sequence"/>
</dbReference>
<keyword evidence="2" id="KW-1185">Reference proteome</keyword>
<protein>
    <submittedName>
        <fullName evidence="1">Uncharacterized protein</fullName>
    </submittedName>
</protein>
<name>A0ABU9VQ54_9BACI</name>
<sequence>MDKRWMTMPILCALLLVGCGQQTKEAEVYQLNREIIGQEKEEQLSRLSAPRRGVEVESSAEVEEPLVFMREANQMVQDIQVPTGRYQIADATQGAGEIRLYTESGELLFEEIFYGYDQNQPVLTIEETDTLIYSGFEGLTLTPIESNPLSFLPSGITEVGLDLEPGTYQLIPEYYGVASLELHREGEEVRLFELIGNELDNSVTLSFEVGDLIRLTQTSGLLMERVES</sequence>
<evidence type="ECO:0000313" key="2">
    <source>
        <dbReference type="Proteomes" id="UP001418796"/>
    </source>
</evidence>
<organism evidence="1 2">
    <name type="scientific">Alkalicoccobacillus gibsonii</name>
    <dbReference type="NCBI Taxonomy" id="79881"/>
    <lineage>
        <taxon>Bacteria</taxon>
        <taxon>Bacillati</taxon>
        <taxon>Bacillota</taxon>
        <taxon>Bacilli</taxon>
        <taxon>Bacillales</taxon>
        <taxon>Bacillaceae</taxon>
        <taxon>Alkalicoccobacillus</taxon>
    </lineage>
</organism>
<evidence type="ECO:0000313" key="1">
    <source>
        <dbReference type="EMBL" id="MEN0645303.1"/>
    </source>
</evidence>
<reference evidence="1 2" key="1">
    <citation type="submission" date="2024-03" db="EMBL/GenBank/DDBJ databases">
        <title>Bacilli Hybrid Assemblies.</title>
        <authorList>
            <person name="Kovac J."/>
        </authorList>
    </citation>
    <scope>NUCLEOTIDE SEQUENCE [LARGE SCALE GENOMIC DNA]</scope>
    <source>
        <strain evidence="1 2">FSL R7-0666</strain>
    </source>
</reference>